<dbReference type="eggNOG" id="KOG0117">
    <property type="taxonomic scope" value="Eukaryota"/>
</dbReference>
<feature type="compositionally biased region" description="Low complexity" evidence="1">
    <location>
        <begin position="40"/>
        <end position="56"/>
    </location>
</feature>
<feature type="domain" description="Heterogeneous nuclear ribonucleoprotein Q acidic" evidence="2">
    <location>
        <begin position="157"/>
        <end position="221"/>
    </location>
</feature>
<gene>
    <name evidence="3" type="ORF">SARC_08292</name>
</gene>
<accession>A0A0L0FRJ1</accession>
<dbReference type="EMBL" id="KQ242327">
    <property type="protein sequence ID" value="KNC79309.1"/>
    <property type="molecule type" value="Genomic_DNA"/>
</dbReference>
<feature type="compositionally biased region" description="Basic and acidic residues" evidence="1">
    <location>
        <begin position="9"/>
        <end position="24"/>
    </location>
</feature>
<evidence type="ECO:0000313" key="3">
    <source>
        <dbReference type="EMBL" id="KNC79309.1"/>
    </source>
</evidence>
<dbReference type="Proteomes" id="UP000054560">
    <property type="component" value="Unassembled WGS sequence"/>
</dbReference>
<feature type="domain" description="Heterogeneous nuclear ribonucleoprotein Q acidic" evidence="2">
    <location>
        <begin position="344"/>
        <end position="412"/>
    </location>
</feature>
<proteinExistence type="predicted"/>
<dbReference type="GeneID" id="25908796"/>
<dbReference type="InterPro" id="IPR041337">
    <property type="entry name" value="hnRNP_Q_AcD"/>
</dbReference>
<dbReference type="STRING" id="667725.A0A0L0FRJ1"/>
<feature type="compositionally biased region" description="Gly residues" evidence="1">
    <location>
        <begin position="466"/>
        <end position="480"/>
    </location>
</feature>
<evidence type="ECO:0000256" key="1">
    <source>
        <dbReference type="SAM" id="MobiDB-lite"/>
    </source>
</evidence>
<evidence type="ECO:0000259" key="2">
    <source>
        <dbReference type="Pfam" id="PF18360"/>
    </source>
</evidence>
<feature type="region of interest" description="Disordered" evidence="1">
    <location>
        <begin position="432"/>
        <end position="487"/>
    </location>
</feature>
<feature type="compositionally biased region" description="Low complexity" evidence="1">
    <location>
        <begin position="69"/>
        <end position="83"/>
    </location>
</feature>
<dbReference type="AlphaFoldDB" id="A0A0L0FRJ1"/>
<evidence type="ECO:0000313" key="4">
    <source>
        <dbReference type="Proteomes" id="UP000054560"/>
    </source>
</evidence>
<dbReference type="RefSeq" id="XP_014153211.1">
    <property type="nucleotide sequence ID" value="XM_014297736.1"/>
</dbReference>
<reference evidence="3 4" key="1">
    <citation type="submission" date="2011-02" db="EMBL/GenBank/DDBJ databases">
        <title>The Genome Sequence of Sphaeroforma arctica JP610.</title>
        <authorList>
            <consortium name="The Broad Institute Genome Sequencing Platform"/>
            <person name="Russ C."/>
            <person name="Cuomo C."/>
            <person name="Young S.K."/>
            <person name="Zeng Q."/>
            <person name="Gargeya S."/>
            <person name="Alvarado L."/>
            <person name="Berlin A."/>
            <person name="Chapman S.B."/>
            <person name="Chen Z."/>
            <person name="Freedman E."/>
            <person name="Gellesch M."/>
            <person name="Goldberg J."/>
            <person name="Griggs A."/>
            <person name="Gujja S."/>
            <person name="Heilman E."/>
            <person name="Heiman D."/>
            <person name="Howarth C."/>
            <person name="Mehta T."/>
            <person name="Neiman D."/>
            <person name="Pearson M."/>
            <person name="Roberts A."/>
            <person name="Saif S."/>
            <person name="Shea T."/>
            <person name="Shenoy N."/>
            <person name="Sisk P."/>
            <person name="Stolte C."/>
            <person name="Sykes S."/>
            <person name="White J."/>
            <person name="Yandava C."/>
            <person name="Burger G."/>
            <person name="Gray M.W."/>
            <person name="Holland P.W.H."/>
            <person name="King N."/>
            <person name="Lang F.B.F."/>
            <person name="Roger A.J."/>
            <person name="Ruiz-Trillo I."/>
            <person name="Haas B."/>
            <person name="Nusbaum C."/>
            <person name="Birren B."/>
        </authorList>
    </citation>
    <scope>NUCLEOTIDE SEQUENCE [LARGE SCALE GENOMIC DNA]</scope>
    <source>
        <strain evidence="3 4">JP610</strain>
    </source>
</reference>
<feature type="compositionally biased region" description="Low complexity" evidence="1">
    <location>
        <begin position="448"/>
        <end position="465"/>
    </location>
</feature>
<keyword evidence="4" id="KW-1185">Reference proteome</keyword>
<name>A0A0L0FRJ1_9EUKA</name>
<dbReference type="Pfam" id="PF18360">
    <property type="entry name" value="hnRNP_Q_AcD"/>
    <property type="match status" value="3"/>
</dbReference>
<dbReference type="CDD" id="cd21039">
    <property type="entry name" value="NURR"/>
    <property type="match status" value="3"/>
</dbReference>
<organism evidence="3 4">
    <name type="scientific">Sphaeroforma arctica JP610</name>
    <dbReference type="NCBI Taxonomy" id="667725"/>
    <lineage>
        <taxon>Eukaryota</taxon>
        <taxon>Ichthyosporea</taxon>
        <taxon>Ichthyophonida</taxon>
        <taxon>Sphaeroforma</taxon>
    </lineage>
</organism>
<dbReference type="OrthoDB" id="3800936at2759"/>
<protein>
    <recommendedName>
        <fullName evidence="2">Heterogeneous nuclear ribonucleoprotein Q acidic domain-containing protein</fullName>
    </recommendedName>
</protein>
<feature type="region of interest" description="Disordered" evidence="1">
    <location>
        <begin position="1"/>
        <end position="121"/>
    </location>
</feature>
<sequence length="487" mass="52322">MRTRNRSAANDKSEPVAAPEKVEETTEVVNDAVVEEAPVETSATAEEIPAAAEASEQTAQNTTDKGDAETAQADATTETTAAESEIKEEESAESATLKRTRDDTEEAASTDEPEGGKKVLKTNTEEAVPITTAATTTTATITTATTATDKDQNYLGVTAVLNRIYATGKLKPGDVEQGAIDSLKDFPEATAVEIMEKYSLADFESVRNKTGFLIGIIKRYRNNLHTAPPQFGGYGGGPAGPGYGAPTMRNTLAPSTQSMLNQLYSSRITSEVELGDKCLMQLKSYSEDTANQILQKFKEADMKDIRSKSGFLHGIMRRFPMEGGFQGGPAVANPLQTQTAFQLLPWSVQMRISPLYQTGVLLQNDIEARVYESLAQFPEPVALDIASKFCESDLPRVNNKSGWLIGIMKRFRQTAPQGDGYHNGGYGGHGGSGGGYGNSNQYAQGPPQQSVYQSYGQGGSNDYQQGGYGGNSNYQGGQGYSQGNNYY</sequence>
<feature type="compositionally biased region" description="Acidic residues" evidence="1">
    <location>
        <begin position="103"/>
        <end position="113"/>
    </location>
</feature>
<feature type="domain" description="Heterogeneous nuclear ribonucleoprotein Q acidic" evidence="2">
    <location>
        <begin position="252"/>
        <end position="319"/>
    </location>
</feature>